<reference evidence="2" key="1">
    <citation type="submission" date="2016-11" db="UniProtKB">
        <authorList>
            <consortium name="WormBaseParasite"/>
        </authorList>
    </citation>
    <scope>IDENTIFICATION</scope>
</reference>
<protein>
    <submittedName>
        <fullName evidence="2">Ig-like domain-containing protein</fullName>
    </submittedName>
</protein>
<proteinExistence type="predicted"/>
<organism evidence="1 2">
    <name type="scientific">Steinernema glaseri</name>
    <dbReference type="NCBI Taxonomy" id="37863"/>
    <lineage>
        <taxon>Eukaryota</taxon>
        <taxon>Metazoa</taxon>
        <taxon>Ecdysozoa</taxon>
        <taxon>Nematoda</taxon>
        <taxon>Chromadorea</taxon>
        <taxon>Rhabditida</taxon>
        <taxon>Tylenchina</taxon>
        <taxon>Panagrolaimomorpha</taxon>
        <taxon>Strongyloidoidea</taxon>
        <taxon>Steinernematidae</taxon>
        <taxon>Steinernema</taxon>
    </lineage>
</organism>
<dbReference type="WBParaSite" id="L893_g5626.t2">
    <property type="protein sequence ID" value="L893_g5626.t2"/>
    <property type="gene ID" value="L893_g5626"/>
</dbReference>
<dbReference type="Proteomes" id="UP000095287">
    <property type="component" value="Unplaced"/>
</dbReference>
<sequence>MGRTGVHYLSHKQPQTSASLSPFRDKMKFQLEIRTSFCNNAGSDAKFDFWFFDGDILAGRAHFNKKAELLGPFSIDGKGEPLDKGQQDLICINTTAGSYDSIADNMKMLIIKKSYNGFLSSITDGWKPHFVEAYWADTTGNSYRTRFEFSHDSRKGWVTSNDYYVATDSGRLYRLKGTESLKISDIISGDFEGRFECISAD</sequence>
<evidence type="ECO:0000313" key="2">
    <source>
        <dbReference type="WBParaSite" id="L893_g5626.t2"/>
    </source>
</evidence>
<name>A0A1I8AHE4_9BILA</name>
<accession>A0A1I8AHE4</accession>
<keyword evidence="1" id="KW-1185">Reference proteome</keyword>
<evidence type="ECO:0000313" key="1">
    <source>
        <dbReference type="Proteomes" id="UP000095287"/>
    </source>
</evidence>
<dbReference type="AlphaFoldDB" id="A0A1I8AHE4"/>